<evidence type="ECO:0000256" key="1">
    <source>
        <dbReference type="ARBA" id="ARBA00005662"/>
    </source>
</evidence>
<protein>
    <recommendedName>
        <fullName evidence="2">Capsule synthesis protein CapA domain-containing protein</fullName>
    </recommendedName>
</protein>
<dbReference type="Gene3D" id="3.60.21.10">
    <property type="match status" value="1"/>
</dbReference>
<dbReference type="PANTHER" id="PTHR33393:SF11">
    <property type="entry name" value="POLYGLUTAMINE SYNTHESIS ACCESSORY PROTEIN RV0574C-RELATED"/>
    <property type="match status" value="1"/>
</dbReference>
<dbReference type="PANTHER" id="PTHR33393">
    <property type="entry name" value="POLYGLUTAMINE SYNTHESIS ACCESSORY PROTEIN RV0574C-RELATED"/>
    <property type="match status" value="1"/>
</dbReference>
<comment type="similarity">
    <text evidence="1">Belongs to the CapA family.</text>
</comment>
<proteinExistence type="inferred from homology"/>
<dbReference type="Pfam" id="PF09587">
    <property type="entry name" value="PGA_cap"/>
    <property type="match status" value="1"/>
</dbReference>
<name>A0A1G1Z0L1_9BACT</name>
<gene>
    <name evidence="3" type="ORF">A3D47_01835</name>
</gene>
<dbReference type="InterPro" id="IPR019079">
    <property type="entry name" value="Capsule_synth_CapA"/>
</dbReference>
<dbReference type="AlphaFoldDB" id="A0A1G1Z0L1"/>
<organism evidence="3 4">
    <name type="scientific">Candidatus Colwellbacteria bacterium RIFCSPHIGHO2_02_FULL_43_15</name>
    <dbReference type="NCBI Taxonomy" id="1797686"/>
    <lineage>
        <taxon>Bacteria</taxon>
        <taxon>Candidatus Colwelliibacteriota</taxon>
    </lineage>
</organism>
<evidence type="ECO:0000313" key="3">
    <source>
        <dbReference type="EMBL" id="OGY58168.1"/>
    </source>
</evidence>
<sequence length="340" mass="37467">MANFLKRKEGRNSLIFLTFLVLALGTTLVLPSNSTVIERDDNSAPRKAFEEVFEEGRQATLLFVGDIMLSRLVGSIMVKNNDWRYPFLGMADFLTAADITFGNLEGPLSDKGIKVGSIYSFRGDPRAIEGLVYAGFDVLSLANNHIWDYGSDAALDTMTILNSANIDFVGAGPDYEIAHKPLIKKAGQAKIAYLGYTNLLPDSLGVREAEPAIALLDANTVLEDIKTAKSLADIVVVSVHWGDEYETKENDFQKTTAHALIDAGADIIIGHHPHVRQPLEQYGNGFIIYSLGNFVFDQNFSADTKEGGALKVVIKNKKIDSVKELEIRFNENYQPFLVES</sequence>
<evidence type="ECO:0000313" key="4">
    <source>
        <dbReference type="Proteomes" id="UP000178651"/>
    </source>
</evidence>
<dbReference type="Proteomes" id="UP000178651">
    <property type="component" value="Unassembled WGS sequence"/>
</dbReference>
<accession>A0A1G1Z0L1</accession>
<dbReference type="EMBL" id="MHIU01000003">
    <property type="protein sequence ID" value="OGY58168.1"/>
    <property type="molecule type" value="Genomic_DNA"/>
</dbReference>
<dbReference type="InterPro" id="IPR052169">
    <property type="entry name" value="CW_Biosynth-Accessory"/>
</dbReference>
<dbReference type="SMART" id="SM00854">
    <property type="entry name" value="PGA_cap"/>
    <property type="match status" value="1"/>
</dbReference>
<reference evidence="3 4" key="1">
    <citation type="journal article" date="2016" name="Nat. Commun.">
        <title>Thousands of microbial genomes shed light on interconnected biogeochemical processes in an aquifer system.</title>
        <authorList>
            <person name="Anantharaman K."/>
            <person name="Brown C.T."/>
            <person name="Hug L.A."/>
            <person name="Sharon I."/>
            <person name="Castelle C.J."/>
            <person name="Probst A.J."/>
            <person name="Thomas B.C."/>
            <person name="Singh A."/>
            <person name="Wilkins M.J."/>
            <person name="Karaoz U."/>
            <person name="Brodie E.L."/>
            <person name="Williams K.H."/>
            <person name="Hubbard S.S."/>
            <person name="Banfield J.F."/>
        </authorList>
    </citation>
    <scope>NUCLEOTIDE SEQUENCE [LARGE SCALE GENOMIC DNA]</scope>
</reference>
<feature type="domain" description="Capsule synthesis protein CapA" evidence="2">
    <location>
        <begin position="60"/>
        <end position="298"/>
    </location>
</feature>
<dbReference type="CDD" id="cd07381">
    <property type="entry name" value="MPP_CapA"/>
    <property type="match status" value="1"/>
</dbReference>
<evidence type="ECO:0000259" key="2">
    <source>
        <dbReference type="SMART" id="SM00854"/>
    </source>
</evidence>
<dbReference type="InterPro" id="IPR029052">
    <property type="entry name" value="Metallo-depent_PP-like"/>
</dbReference>
<comment type="caution">
    <text evidence="3">The sequence shown here is derived from an EMBL/GenBank/DDBJ whole genome shotgun (WGS) entry which is preliminary data.</text>
</comment>
<dbReference type="SUPFAM" id="SSF56300">
    <property type="entry name" value="Metallo-dependent phosphatases"/>
    <property type="match status" value="1"/>
</dbReference>